<keyword evidence="2" id="KW-0378">Hydrolase</keyword>
<feature type="region of interest" description="Disordered" evidence="3">
    <location>
        <begin position="181"/>
        <end position="218"/>
    </location>
</feature>
<dbReference type="InterPro" id="IPR050410">
    <property type="entry name" value="CCR4/nocturin_mRNA_transcr"/>
</dbReference>
<sequence length="517" mass="58775">MPAPKSCINRGWVDIPIPAKKDANIPSVFDNDSNSSHNEDTPKPFTIMTYNILAQPLVKRSLFPYASKTSLRWKSRKQLFMNEFSYLKPDIACLQEVGTTNYHQDYNTFFKSQGYENQFFQSRAKSHGLCMLWKKNKLELLKKVHLKLNPSVTLFDEKLHTDNVAQIYVLAFKDSLPRPNPDPYADCVSPEHQAYPSSPAPHNSNDESADQRGEDEEPMQRGVIVSNTHLFWLPSASYERLGQQIVITKAINDIQEQYPDFPVIMCGDFNTTPDDALYSLLTSSQRPVDLNEWQCDQLLPCQYSDDENEDGQEANNDTKETTTTTANSSNTIEDTDKTKTDGSKGKSDEGNGKDLTVPPTPPCATTTKTKVQITPEKEQTMRMLEKTEEELEAILIQDTEKVNKLVLHIQDILERPFTSAYSIYTDIDPGYKAEDWDGEPKYTNYTNWKGTLDYIFIQNHHHNGSYNGSESKLNGRGRLKVRQIMSLPSQDEMEPGLPNDTFPSDHVALMARLVYEA</sequence>
<feature type="domain" description="Endonuclease/exonuclease/phosphatase" evidence="4">
    <location>
        <begin position="48"/>
        <end position="286"/>
    </location>
</feature>
<accession>A0A9W8A1J6</accession>
<keyword evidence="5" id="KW-0540">Nuclease</keyword>
<proteinExistence type="inferred from homology"/>
<comment type="similarity">
    <text evidence="1">Belongs to the CCR4/nocturin family.</text>
</comment>
<dbReference type="SUPFAM" id="SSF56219">
    <property type="entry name" value="DNase I-like"/>
    <property type="match status" value="1"/>
</dbReference>
<evidence type="ECO:0000313" key="6">
    <source>
        <dbReference type="Proteomes" id="UP001150538"/>
    </source>
</evidence>
<dbReference type="AlphaFoldDB" id="A0A9W8A1J6"/>
<evidence type="ECO:0000259" key="4">
    <source>
        <dbReference type="Pfam" id="PF03372"/>
    </source>
</evidence>
<dbReference type="PANTHER" id="PTHR12121">
    <property type="entry name" value="CARBON CATABOLITE REPRESSOR PROTEIN 4"/>
    <property type="match status" value="1"/>
</dbReference>
<dbReference type="InterPro" id="IPR005135">
    <property type="entry name" value="Endo/exonuclease/phosphatase"/>
</dbReference>
<keyword evidence="6" id="KW-1185">Reference proteome</keyword>
<name>A0A9W8A1J6_9FUNG</name>
<dbReference type="PANTHER" id="PTHR12121:SF45">
    <property type="entry name" value="NOCTURNIN"/>
    <property type="match status" value="1"/>
</dbReference>
<evidence type="ECO:0000313" key="5">
    <source>
        <dbReference type="EMBL" id="KAJ1920572.1"/>
    </source>
</evidence>
<reference evidence="5" key="1">
    <citation type="submission" date="2022-07" db="EMBL/GenBank/DDBJ databases">
        <title>Phylogenomic reconstructions and comparative analyses of Kickxellomycotina fungi.</title>
        <authorList>
            <person name="Reynolds N.K."/>
            <person name="Stajich J.E."/>
            <person name="Barry K."/>
            <person name="Grigoriev I.V."/>
            <person name="Crous P."/>
            <person name="Smith M.E."/>
        </authorList>
    </citation>
    <scope>NUCLEOTIDE SEQUENCE</scope>
    <source>
        <strain evidence="5">NBRC 100468</strain>
    </source>
</reference>
<dbReference type="OrthoDB" id="428734at2759"/>
<feature type="compositionally biased region" description="Basic and acidic residues" evidence="3">
    <location>
        <begin position="334"/>
        <end position="352"/>
    </location>
</feature>
<evidence type="ECO:0000256" key="2">
    <source>
        <dbReference type="ARBA" id="ARBA00022801"/>
    </source>
</evidence>
<organism evidence="5 6">
    <name type="scientific">Mycoemilia scoparia</name>
    <dbReference type="NCBI Taxonomy" id="417184"/>
    <lineage>
        <taxon>Eukaryota</taxon>
        <taxon>Fungi</taxon>
        <taxon>Fungi incertae sedis</taxon>
        <taxon>Zoopagomycota</taxon>
        <taxon>Kickxellomycotina</taxon>
        <taxon>Kickxellomycetes</taxon>
        <taxon>Kickxellales</taxon>
        <taxon>Kickxellaceae</taxon>
        <taxon>Mycoemilia</taxon>
    </lineage>
</organism>
<evidence type="ECO:0000256" key="1">
    <source>
        <dbReference type="ARBA" id="ARBA00010774"/>
    </source>
</evidence>
<comment type="caution">
    <text evidence="5">The sequence shown here is derived from an EMBL/GenBank/DDBJ whole genome shotgun (WGS) entry which is preliminary data.</text>
</comment>
<feature type="region of interest" description="Disordered" evidence="3">
    <location>
        <begin position="302"/>
        <end position="367"/>
    </location>
</feature>
<dbReference type="Pfam" id="PF03372">
    <property type="entry name" value="Exo_endo_phos"/>
    <property type="match status" value="1"/>
</dbReference>
<dbReference type="GO" id="GO:0006139">
    <property type="term" value="P:nucleobase-containing compound metabolic process"/>
    <property type="evidence" value="ECO:0007669"/>
    <property type="project" value="UniProtKB-ARBA"/>
</dbReference>
<keyword evidence="5" id="KW-0269">Exonuclease</keyword>
<feature type="compositionally biased region" description="Low complexity" evidence="3">
    <location>
        <begin position="321"/>
        <end position="331"/>
    </location>
</feature>
<dbReference type="InterPro" id="IPR036691">
    <property type="entry name" value="Endo/exonu/phosph_ase_sf"/>
</dbReference>
<evidence type="ECO:0000256" key="3">
    <source>
        <dbReference type="SAM" id="MobiDB-lite"/>
    </source>
</evidence>
<dbReference type="GO" id="GO:0000175">
    <property type="term" value="F:3'-5'-RNA exonuclease activity"/>
    <property type="evidence" value="ECO:0007669"/>
    <property type="project" value="TreeGrafter"/>
</dbReference>
<dbReference type="Proteomes" id="UP001150538">
    <property type="component" value="Unassembled WGS sequence"/>
</dbReference>
<protein>
    <submittedName>
        <fullName evidence="5">RNA exonuclease ngl2</fullName>
    </submittedName>
</protein>
<dbReference type="EMBL" id="JANBPU010000012">
    <property type="protein sequence ID" value="KAJ1920572.1"/>
    <property type="molecule type" value="Genomic_DNA"/>
</dbReference>
<dbReference type="Gene3D" id="3.60.10.10">
    <property type="entry name" value="Endonuclease/exonuclease/phosphatase"/>
    <property type="match status" value="1"/>
</dbReference>
<gene>
    <name evidence="5" type="primary">NGL2</name>
    <name evidence="5" type="ORF">H4219_001272</name>
</gene>